<organism evidence="8 9">
    <name type="scientific">Tortispora caseinolytica NRRL Y-17796</name>
    <dbReference type="NCBI Taxonomy" id="767744"/>
    <lineage>
        <taxon>Eukaryota</taxon>
        <taxon>Fungi</taxon>
        <taxon>Dikarya</taxon>
        <taxon>Ascomycota</taxon>
        <taxon>Saccharomycotina</taxon>
        <taxon>Trigonopsidomycetes</taxon>
        <taxon>Trigonopsidales</taxon>
        <taxon>Trigonopsidaceae</taxon>
        <taxon>Tortispora</taxon>
    </lineage>
</organism>
<dbReference type="InterPro" id="IPR036259">
    <property type="entry name" value="MFS_trans_sf"/>
</dbReference>
<evidence type="ECO:0000256" key="3">
    <source>
        <dbReference type="ARBA" id="ARBA00022692"/>
    </source>
</evidence>
<dbReference type="EMBL" id="KV453841">
    <property type="protein sequence ID" value="ODV92826.1"/>
    <property type="molecule type" value="Genomic_DNA"/>
</dbReference>
<evidence type="ECO:0000256" key="1">
    <source>
        <dbReference type="ARBA" id="ARBA00004141"/>
    </source>
</evidence>
<dbReference type="AlphaFoldDB" id="A0A1E4TM33"/>
<feature type="transmembrane region" description="Helical" evidence="6">
    <location>
        <begin position="36"/>
        <end position="53"/>
    </location>
</feature>
<evidence type="ECO:0000313" key="9">
    <source>
        <dbReference type="Proteomes" id="UP000095023"/>
    </source>
</evidence>
<reference evidence="9" key="1">
    <citation type="submission" date="2016-02" db="EMBL/GenBank/DDBJ databases">
        <title>Comparative genomics of biotechnologically important yeasts.</title>
        <authorList>
            <consortium name="DOE Joint Genome Institute"/>
            <person name="Riley R."/>
            <person name="Haridas S."/>
            <person name="Wolfe K.H."/>
            <person name="Lopes M.R."/>
            <person name="Hittinger C.T."/>
            <person name="Goker M."/>
            <person name="Salamov A."/>
            <person name="Wisecaver J."/>
            <person name="Long T.M."/>
            <person name="Aerts A.L."/>
            <person name="Barry K."/>
            <person name="Choi C."/>
            <person name="Clum A."/>
            <person name="Coughlan A.Y."/>
            <person name="Deshpande S."/>
            <person name="Douglass A.P."/>
            <person name="Hanson S.J."/>
            <person name="Klenk H.-P."/>
            <person name="Labutti K."/>
            <person name="Lapidus A."/>
            <person name="Lindquist E."/>
            <person name="Lipzen A."/>
            <person name="Meier-Kolthoff J.P."/>
            <person name="Ohm R.A."/>
            <person name="Otillar R.P."/>
            <person name="Pangilinan J."/>
            <person name="Peng Y."/>
            <person name="Rokas A."/>
            <person name="Rosa C.A."/>
            <person name="Scheuner C."/>
            <person name="Sibirny A.A."/>
            <person name="Slot J.C."/>
            <person name="Stielow J.B."/>
            <person name="Sun H."/>
            <person name="Kurtzman C.P."/>
            <person name="Blackwell M."/>
            <person name="Jeffries T.W."/>
            <person name="Grigoriev I.V."/>
        </authorList>
    </citation>
    <scope>NUCLEOTIDE SEQUENCE [LARGE SCALE GENOMIC DNA]</scope>
    <source>
        <strain evidence="9">NRRL Y-17796</strain>
    </source>
</reference>
<feature type="domain" description="Major facilitator superfamily (MFS) profile" evidence="7">
    <location>
        <begin position="40"/>
        <end position="488"/>
    </location>
</feature>
<protein>
    <recommendedName>
        <fullName evidence="7">Major facilitator superfamily (MFS) profile domain-containing protein</fullName>
    </recommendedName>
</protein>
<name>A0A1E4TM33_9ASCO</name>
<feature type="transmembrane region" description="Helical" evidence="6">
    <location>
        <begin position="144"/>
        <end position="165"/>
    </location>
</feature>
<feature type="transmembrane region" description="Helical" evidence="6">
    <location>
        <begin position="329"/>
        <end position="352"/>
    </location>
</feature>
<feature type="transmembrane region" description="Helical" evidence="6">
    <location>
        <begin position="391"/>
        <end position="411"/>
    </location>
</feature>
<feature type="transmembrane region" description="Helical" evidence="6">
    <location>
        <begin position="85"/>
        <end position="105"/>
    </location>
</feature>
<keyword evidence="2" id="KW-0813">Transport</keyword>
<dbReference type="FunFam" id="1.20.1250.20:FF:000278">
    <property type="entry name" value="Putative MFS transporter"/>
    <property type="match status" value="1"/>
</dbReference>
<feature type="transmembrane region" description="Helical" evidence="6">
    <location>
        <begin position="423"/>
        <end position="448"/>
    </location>
</feature>
<accession>A0A1E4TM33</accession>
<dbReference type="GO" id="GO:0015295">
    <property type="term" value="F:solute:proton symporter activity"/>
    <property type="evidence" value="ECO:0007669"/>
    <property type="project" value="TreeGrafter"/>
</dbReference>
<feature type="transmembrane region" description="Helical" evidence="6">
    <location>
        <begin position="172"/>
        <end position="193"/>
    </location>
</feature>
<dbReference type="GO" id="GO:1901604">
    <property type="term" value="F:dethiobiotin transmembrane transporter activity"/>
    <property type="evidence" value="ECO:0007669"/>
    <property type="project" value="TreeGrafter"/>
</dbReference>
<feature type="transmembrane region" description="Helical" evidence="6">
    <location>
        <begin position="205"/>
        <end position="227"/>
    </location>
</feature>
<keyword evidence="9" id="KW-1185">Reference proteome</keyword>
<evidence type="ECO:0000256" key="6">
    <source>
        <dbReference type="SAM" id="Phobius"/>
    </source>
</evidence>
<sequence length="517" mass="58187">MRLTKYWKSDLPDTVEVADLDPETYKSELNRVYRKLDLYLIPPLWIVYFLTSADRSNVGLALTMNSSTGDSIIQHLDLTSRDLSLALAFFYVGYLVFDAPFNLIMTKIAPHAWMSRIVISIGIVASCMAACNSGWSFILVRTLLGVTEAGMWPGMAYYMTLWYPAKRCARRIGFYFTAAQISASVVGLVSAGFQLMNGARGLTGYQWMFLIYGVLTVLSGVLILFWLPDRPRFDRHGTSFLNSNSKFLRVWKRITRRYLLSGLDADLHMTDMRYTYSGEGKQWTWKDVWNIIIDPFLWPLIIMYFGVVGVGIGVQNFATIILRTINPQWSSITLSLLTAPIWLADLIGILIFTPISDRFSKYRYCFFIFSSLIIIAGLFVTTYAGPEWGRYAGLLVVGFGLGPTVPITMAWTAEIFGHRHKEVGQALATALVSGLGNLGSVTTTYALYTGWPADAARQYKYSNMVMVGMLGASILSALLVRFLLKVLKRDAFMYEDPADNLQQHNVTQEQNVAADKF</sequence>
<dbReference type="GO" id="GO:0005886">
    <property type="term" value="C:plasma membrane"/>
    <property type="evidence" value="ECO:0007669"/>
    <property type="project" value="TreeGrafter"/>
</dbReference>
<dbReference type="InterPro" id="IPR011701">
    <property type="entry name" value="MFS"/>
</dbReference>
<comment type="subcellular location">
    <subcellularLocation>
        <location evidence="1">Membrane</location>
        <topology evidence="1">Multi-pass membrane protein</topology>
    </subcellularLocation>
</comment>
<feature type="transmembrane region" description="Helical" evidence="6">
    <location>
        <begin position="296"/>
        <end position="317"/>
    </location>
</feature>
<dbReference type="PANTHER" id="PTHR43791">
    <property type="entry name" value="PERMEASE-RELATED"/>
    <property type="match status" value="1"/>
</dbReference>
<dbReference type="GO" id="GO:0015225">
    <property type="term" value="F:biotin transmembrane transporter activity"/>
    <property type="evidence" value="ECO:0007669"/>
    <property type="project" value="TreeGrafter"/>
</dbReference>
<dbReference type="Proteomes" id="UP000095023">
    <property type="component" value="Unassembled WGS sequence"/>
</dbReference>
<gene>
    <name evidence="8" type="ORF">CANCADRAFT_1420</name>
</gene>
<dbReference type="PANTHER" id="PTHR43791:SF33">
    <property type="entry name" value="VITAMIN H TRANSPORTER 1"/>
    <property type="match status" value="1"/>
</dbReference>
<dbReference type="Pfam" id="PF07690">
    <property type="entry name" value="MFS_1"/>
    <property type="match status" value="1"/>
</dbReference>
<keyword evidence="3 6" id="KW-0812">Transmembrane</keyword>
<feature type="transmembrane region" description="Helical" evidence="6">
    <location>
        <begin position="464"/>
        <end position="484"/>
    </location>
</feature>
<evidence type="ECO:0000259" key="7">
    <source>
        <dbReference type="PROSITE" id="PS50850"/>
    </source>
</evidence>
<dbReference type="GO" id="GO:1905135">
    <property type="term" value="P:biotin import across plasma membrane"/>
    <property type="evidence" value="ECO:0007669"/>
    <property type="project" value="TreeGrafter"/>
</dbReference>
<keyword evidence="5 6" id="KW-0472">Membrane</keyword>
<dbReference type="PROSITE" id="PS50850">
    <property type="entry name" value="MFS"/>
    <property type="match status" value="1"/>
</dbReference>
<keyword evidence="4 6" id="KW-1133">Transmembrane helix</keyword>
<dbReference type="InterPro" id="IPR020846">
    <property type="entry name" value="MFS_dom"/>
</dbReference>
<feature type="transmembrane region" description="Helical" evidence="6">
    <location>
        <begin position="364"/>
        <end position="385"/>
    </location>
</feature>
<dbReference type="OrthoDB" id="5298304at2759"/>
<evidence type="ECO:0000313" key="8">
    <source>
        <dbReference type="EMBL" id="ODV92826.1"/>
    </source>
</evidence>
<dbReference type="FunFam" id="1.20.1250.20:FF:000399">
    <property type="entry name" value="MFS general substrate transporter"/>
    <property type="match status" value="1"/>
</dbReference>
<evidence type="ECO:0000256" key="2">
    <source>
        <dbReference type="ARBA" id="ARBA00022448"/>
    </source>
</evidence>
<evidence type="ECO:0000256" key="5">
    <source>
        <dbReference type="ARBA" id="ARBA00023136"/>
    </source>
</evidence>
<dbReference type="Gene3D" id="1.20.1250.20">
    <property type="entry name" value="MFS general substrate transporter like domains"/>
    <property type="match status" value="2"/>
</dbReference>
<feature type="transmembrane region" description="Helical" evidence="6">
    <location>
        <begin position="117"/>
        <end position="138"/>
    </location>
</feature>
<evidence type="ECO:0000256" key="4">
    <source>
        <dbReference type="ARBA" id="ARBA00022989"/>
    </source>
</evidence>
<dbReference type="SUPFAM" id="SSF103473">
    <property type="entry name" value="MFS general substrate transporter"/>
    <property type="match status" value="1"/>
</dbReference>
<proteinExistence type="predicted"/>